<name>A0ABY6BF21_9GAMM</name>
<reference evidence="1" key="1">
    <citation type="submission" date="2022-09" db="EMBL/GenBank/DDBJ databases">
        <title>Tahibacter sp. nov., isolated from a fresh water.</title>
        <authorList>
            <person name="Baek J.H."/>
            <person name="Lee J.K."/>
            <person name="Kim J.M."/>
            <person name="Jeon C.O."/>
        </authorList>
    </citation>
    <scope>NUCLEOTIDE SEQUENCE</scope>
    <source>
        <strain evidence="1">W38</strain>
    </source>
</reference>
<dbReference type="EMBL" id="CP104694">
    <property type="protein sequence ID" value="UXI68191.1"/>
    <property type="molecule type" value="Genomic_DNA"/>
</dbReference>
<gene>
    <name evidence="1" type="ORF">N4264_00625</name>
</gene>
<evidence type="ECO:0000313" key="1">
    <source>
        <dbReference type="EMBL" id="UXI68191.1"/>
    </source>
</evidence>
<dbReference type="RefSeq" id="WP_261695153.1">
    <property type="nucleotide sequence ID" value="NZ_CP104694.1"/>
</dbReference>
<proteinExistence type="predicted"/>
<keyword evidence="2" id="KW-1185">Reference proteome</keyword>
<sequence>MSNRLQMTFAALLCRVRAVGAGSNARRRAAFPALLGGLLLAFTTTGLASSRRPPDWTWPAFELAQTAMDGSRNVLDTLAACLKPGTDCNRTEIDALWMLQARMDIRPLKSLARLAAARTSLDGSDAGTAHHVLAIGGDGARLKARLEASPGLVQAWALAMGGDHAFDSVALDALGGAAPGDVCNAARLSDPFIRSDAPLAQRFRQALLDRLVDSTARQAPCVEDAVERHWQLLGDAVADAAQRHVDDLLKADDAHQQRRGQALAARWLLRLPDRDAKASDLVRAAATADESDWVAANRGAVAQALLAQPFVPGDPQWATAYERVEVISGPPRRDQIEWLLAMPADAVWRTAAAELTVEGAFEFLHAASDNRQEPSPRDLPAKRLLLQNVSAVQADPALRAALGGQLITHAPGAGRRLLENAYAQMPALQQTALAARHPSVFPLRRSASAWREALAAEDPWLRLAAQLNASVACGEAMPPGWPGATPPPAAQRASADVLARCRRGVLPDSLASPSGGRTRQVTE</sequence>
<organism evidence="1 2">
    <name type="scientific">Tahibacter amnicola</name>
    <dbReference type="NCBI Taxonomy" id="2976241"/>
    <lineage>
        <taxon>Bacteria</taxon>
        <taxon>Pseudomonadati</taxon>
        <taxon>Pseudomonadota</taxon>
        <taxon>Gammaproteobacteria</taxon>
        <taxon>Lysobacterales</taxon>
        <taxon>Rhodanobacteraceae</taxon>
        <taxon>Tahibacter</taxon>
    </lineage>
</organism>
<evidence type="ECO:0000313" key="2">
    <source>
        <dbReference type="Proteomes" id="UP001064632"/>
    </source>
</evidence>
<protein>
    <submittedName>
        <fullName evidence="1">Uncharacterized protein</fullName>
    </submittedName>
</protein>
<dbReference type="Proteomes" id="UP001064632">
    <property type="component" value="Chromosome"/>
</dbReference>
<accession>A0ABY6BF21</accession>